<feature type="transmembrane region" description="Helical" evidence="1">
    <location>
        <begin position="96"/>
        <end position="116"/>
    </location>
</feature>
<protein>
    <recommendedName>
        <fullName evidence="2">DUF1648 domain-containing protein</fullName>
    </recommendedName>
</protein>
<feature type="domain" description="DUF1648" evidence="2">
    <location>
        <begin position="23"/>
        <end position="58"/>
    </location>
</feature>
<dbReference type="EMBL" id="UOEL01000116">
    <property type="protein sequence ID" value="VAW14368.1"/>
    <property type="molecule type" value="Genomic_DNA"/>
</dbReference>
<accession>A0A3B0T8I0</accession>
<dbReference type="InterPro" id="IPR012867">
    <property type="entry name" value="DUF1648"/>
</dbReference>
<feature type="transmembrane region" description="Helical" evidence="1">
    <location>
        <begin position="122"/>
        <end position="144"/>
    </location>
</feature>
<keyword evidence="1" id="KW-0812">Transmembrane</keyword>
<feature type="transmembrane region" description="Helical" evidence="1">
    <location>
        <begin position="54"/>
        <end position="75"/>
    </location>
</feature>
<gene>
    <name evidence="3" type="ORF">MNBD_BACTEROID03-706</name>
</gene>
<feature type="transmembrane region" description="Helical" evidence="1">
    <location>
        <begin position="7"/>
        <end position="26"/>
    </location>
</feature>
<organism evidence="3">
    <name type="scientific">hydrothermal vent metagenome</name>
    <dbReference type="NCBI Taxonomy" id="652676"/>
    <lineage>
        <taxon>unclassified sequences</taxon>
        <taxon>metagenomes</taxon>
        <taxon>ecological metagenomes</taxon>
    </lineage>
</organism>
<name>A0A3B0T8I0_9ZZZZ</name>
<dbReference type="AlphaFoldDB" id="A0A3B0T8I0"/>
<reference evidence="3" key="1">
    <citation type="submission" date="2018-06" db="EMBL/GenBank/DDBJ databases">
        <authorList>
            <person name="Zhirakovskaya E."/>
        </authorList>
    </citation>
    <scope>NUCLEOTIDE SEQUENCE</scope>
</reference>
<evidence type="ECO:0000313" key="3">
    <source>
        <dbReference type="EMBL" id="VAW14368.1"/>
    </source>
</evidence>
<dbReference type="Pfam" id="PF07853">
    <property type="entry name" value="DUF1648"/>
    <property type="match status" value="1"/>
</dbReference>
<keyword evidence="1" id="KW-1133">Transmembrane helix</keyword>
<keyword evidence="1" id="KW-0472">Membrane</keyword>
<evidence type="ECO:0000256" key="1">
    <source>
        <dbReference type="SAM" id="Phobius"/>
    </source>
</evidence>
<sequence length="157" mass="18301">MVSFKVKLVFLMGLSVLLTYSGILYLDYSNVPNTIPTHINYSGEIDSWGSKNSLWIAICVNMLLLLLVWVAIKFPRYWNYPYEMIKEKKNKFIEKFRLVLATMAVFISIAFSTMIFNAMSYSFYQTFKVLFFILIGPVIFLVFTGNKKTRQKTKPNN</sequence>
<evidence type="ECO:0000259" key="2">
    <source>
        <dbReference type="Pfam" id="PF07853"/>
    </source>
</evidence>
<proteinExistence type="predicted"/>